<proteinExistence type="predicted"/>
<organism evidence="1 2">
    <name type="scientific">Amycolatopsis tucumanensis</name>
    <dbReference type="NCBI Taxonomy" id="401106"/>
    <lineage>
        <taxon>Bacteria</taxon>
        <taxon>Bacillati</taxon>
        <taxon>Actinomycetota</taxon>
        <taxon>Actinomycetes</taxon>
        <taxon>Pseudonocardiales</taxon>
        <taxon>Pseudonocardiaceae</taxon>
        <taxon>Amycolatopsis</taxon>
    </lineage>
</organism>
<dbReference type="EMBL" id="BAABCM010000007">
    <property type="protein sequence ID" value="GAA3827314.1"/>
    <property type="molecule type" value="Genomic_DNA"/>
</dbReference>
<dbReference type="Gene3D" id="3.90.180.10">
    <property type="entry name" value="Medium-chain alcohol dehydrogenases, catalytic domain"/>
    <property type="match status" value="1"/>
</dbReference>
<evidence type="ECO:0000313" key="2">
    <source>
        <dbReference type="Proteomes" id="UP001501624"/>
    </source>
</evidence>
<gene>
    <name evidence="1" type="ORF">GCM10022380_52400</name>
</gene>
<name>A0ABP7IVG1_9PSEU</name>
<evidence type="ECO:0000313" key="1">
    <source>
        <dbReference type="EMBL" id="GAA3827314.1"/>
    </source>
</evidence>
<dbReference type="Proteomes" id="UP001501624">
    <property type="component" value="Unassembled WGS sequence"/>
</dbReference>
<reference evidence="2" key="1">
    <citation type="journal article" date="2019" name="Int. J. Syst. Evol. Microbiol.">
        <title>The Global Catalogue of Microorganisms (GCM) 10K type strain sequencing project: providing services to taxonomists for standard genome sequencing and annotation.</title>
        <authorList>
            <consortium name="The Broad Institute Genomics Platform"/>
            <consortium name="The Broad Institute Genome Sequencing Center for Infectious Disease"/>
            <person name="Wu L."/>
            <person name="Ma J."/>
        </authorList>
    </citation>
    <scope>NUCLEOTIDE SEQUENCE [LARGE SCALE GENOMIC DNA]</scope>
    <source>
        <strain evidence="2">JCM 17017</strain>
    </source>
</reference>
<dbReference type="RefSeq" id="WP_237337057.1">
    <property type="nucleotide sequence ID" value="NZ_BAABCM010000007.1"/>
</dbReference>
<protein>
    <submittedName>
        <fullName evidence="1">Uncharacterized protein</fullName>
    </submittedName>
</protein>
<keyword evidence="2" id="KW-1185">Reference proteome</keyword>
<comment type="caution">
    <text evidence="1">The sequence shown here is derived from an EMBL/GenBank/DDBJ whole genome shotgun (WGS) entry which is preliminary data.</text>
</comment>
<sequence>MIIPRLRLEGFLVTDQLERAPAVETELRELMTSGRLQVPVTASDGIEQAPAALMSLLRGAKLANRSCA</sequence>
<accession>A0ABP7IVG1</accession>
<dbReference type="Gene3D" id="3.40.50.720">
    <property type="entry name" value="NAD(P)-binding Rossmann-like Domain"/>
    <property type="match status" value="1"/>
</dbReference>